<comment type="caution">
    <text evidence="2">The sequence shown here is derived from an EMBL/GenBank/DDBJ whole genome shotgun (WGS) entry which is preliminary data.</text>
</comment>
<reference evidence="2 3" key="1">
    <citation type="journal article" date="2016" name="Nat. Commun.">
        <title>Thousands of microbial genomes shed light on interconnected biogeochemical processes in an aquifer system.</title>
        <authorList>
            <person name="Anantharaman K."/>
            <person name="Brown C.T."/>
            <person name="Hug L.A."/>
            <person name="Sharon I."/>
            <person name="Castelle C.J."/>
            <person name="Probst A.J."/>
            <person name="Thomas B.C."/>
            <person name="Singh A."/>
            <person name="Wilkins M.J."/>
            <person name="Karaoz U."/>
            <person name="Brodie E.L."/>
            <person name="Williams K.H."/>
            <person name="Hubbard S.S."/>
            <person name="Banfield J.F."/>
        </authorList>
    </citation>
    <scope>NUCLEOTIDE SEQUENCE [LARGE SCALE GENOMIC DNA]</scope>
</reference>
<feature type="transmembrane region" description="Helical" evidence="1">
    <location>
        <begin position="46"/>
        <end position="67"/>
    </location>
</feature>
<dbReference type="Proteomes" id="UP000176421">
    <property type="component" value="Unassembled WGS sequence"/>
</dbReference>
<proteinExistence type="predicted"/>
<organism evidence="2 3">
    <name type="scientific">Candidatus Staskawiczbacteria bacterium RIFCSPHIGHO2_02_FULL_34_9</name>
    <dbReference type="NCBI Taxonomy" id="1802206"/>
    <lineage>
        <taxon>Bacteria</taxon>
        <taxon>Candidatus Staskawicziibacteriota</taxon>
    </lineage>
</organism>
<evidence type="ECO:0000313" key="2">
    <source>
        <dbReference type="EMBL" id="OGZ67855.1"/>
    </source>
</evidence>
<protein>
    <submittedName>
        <fullName evidence="2">Uncharacterized protein</fullName>
    </submittedName>
</protein>
<keyword evidence="1" id="KW-0812">Transmembrane</keyword>
<name>A0A1G2HZD7_9BACT</name>
<feature type="transmembrane region" description="Helical" evidence="1">
    <location>
        <begin position="88"/>
        <end position="107"/>
    </location>
</feature>
<accession>A0A1G2HZD7</accession>
<dbReference type="EMBL" id="MHOS01000029">
    <property type="protein sequence ID" value="OGZ67855.1"/>
    <property type="molecule type" value="Genomic_DNA"/>
</dbReference>
<sequence length="145" mass="16964">MGENNNSKVYPVKFAEGDVAPNKQQFNRVKMVLPAIVLATSFRYSVVFPTGIIIGYVLSKLFCHYFWKNGRVDSIFLDYGKWKIHLHHWIMGFMFLAIVWILDFFYLPTFFTGVVIGVIIQDIYDYNEWHQVILKKSNSEEIKAS</sequence>
<evidence type="ECO:0000256" key="1">
    <source>
        <dbReference type="SAM" id="Phobius"/>
    </source>
</evidence>
<keyword evidence="1" id="KW-0472">Membrane</keyword>
<keyword evidence="1" id="KW-1133">Transmembrane helix</keyword>
<evidence type="ECO:0000313" key="3">
    <source>
        <dbReference type="Proteomes" id="UP000176421"/>
    </source>
</evidence>
<dbReference type="AlphaFoldDB" id="A0A1G2HZD7"/>
<gene>
    <name evidence="2" type="ORF">A3D35_00140</name>
</gene>